<protein>
    <submittedName>
        <fullName evidence="1">Uncharacterized protein</fullName>
    </submittedName>
</protein>
<accession>A0A5K7YNR9</accession>
<dbReference type="Gene3D" id="1.10.1660.10">
    <property type="match status" value="1"/>
</dbReference>
<gene>
    <name evidence="1" type="ORF">DSCA_38600</name>
</gene>
<dbReference type="InterPro" id="IPR009061">
    <property type="entry name" value="DNA-bd_dom_put_sf"/>
</dbReference>
<dbReference type="KEGG" id="dalk:DSCA_38600"/>
<evidence type="ECO:0000313" key="2">
    <source>
        <dbReference type="Proteomes" id="UP000427906"/>
    </source>
</evidence>
<dbReference type="AlphaFoldDB" id="A0A5K7YNR9"/>
<evidence type="ECO:0000313" key="1">
    <source>
        <dbReference type="EMBL" id="BBO69930.1"/>
    </source>
</evidence>
<name>A0A5K7YNR9_9BACT</name>
<sequence length="56" mass="6144">MNCRDVKENATAKAVAVNQKINELIQIRDALGRMLIQCDDNSLSGECPILEGLKLS</sequence>
<dbReference type="Proteomes" id="UP000427906">
    <property type="component" value="Chromosome"/>
</dbReference>
<keyword evidence="2" id="KW-1185">Reference proteome</keyword>
<proteinExistence type="predicted"/>
<dbReference type="SUPFAM" id="SSF46955">
    <property type="entry name" value="Putative DNA-binding domain"/>
    <property type="match status" value="1"/>
</dbReference>
<organism evidence="1 2">
    <name type="scientific">Desulfosarcina alkanivorans</name>
    <dbReference type="NCBI Taxonomy" id="571177"/>
    <lineage>
        <taxon>Bacteria</taxon>
        <taxon>Pseudomonadati</taxon>
        <taxon>Thermodesulfobacteriota</taxon>
        <taxon>Desulfobacteria</taxon>
        <taxon>Desulfobacterales</taxon>
        <taxon>Desulfosarcinaceae</taxon>
        <taxon>Desulfosarcina</taxon>
    </lineage>
</organism>
<reference evidence="1 2" key="1">
    <citation type="submission" date="2019-11" db="EMBL/GenBank/DDBJ databases">
        <title>Comparative genomics of hydrocarbon-degrading Desulfosarcina strains.</title>
        <authorList>
            <person name="Watanabe M."/>
            <person name="Kojima H."/>
            <person name="Fukui M."/>
        </authorList>
    </citation>
    <scope>NUCLEOTIDE SEQUENCE [LARGE SCALE GENOMIC DNA]</scope>
    <source>
        <strain evidence="1 2">PL12</strain>
    </source>
</reference>
<dbReference type="EMBL" id="AP021874">
    <property type="protein sequence ID" value="BBO69930.1"/>
    <property type="molecule type" value="Genomic_DNA"/>
</dbReference>